<evidence type="ECO:0000313" key="2">
    <source>
        <dbReference type="EMBL" id="EQD38699.1"/>
    </source>
</evidence>
<gene>
    <name evidence="2" type="ORF">B1A_17150</name>
    <name evidence="3" type="ORF">B1B_11462</name>
</gene>
<evidence type="ECO:0000256" key="1">
    <source>
        <dbReference type="SAM" id="Phobius"/>
    </source>
</evidence>
<keyword evidence="1" id="KW-0812">Transmembrane</keyword>
<proteinExistence type="predicted"/>
<organism evidence="3">
    <name type="scientific">mine drainage metagenome</name>
    <dbReference type="NCBI Taxonomy" id="410659"/>
    <lineage>
        <taxon>unclassified sequences</taxon>
        <taxon>metagenomes</taxon>
        <taxon>ecological metagenomes</taxon>
    </lineage>
</organism>
<dbReference type="EMBL" id="AUZY01007448">
    <property type="protein sequence ID" value="EQD49783.1"/>
    <property type="molecule type" value="Genomic_DNA"/>
</dbReference>
<keyword evidence="1" id="KW-1133">Transmembrane helix</keyword>
<protein>
    <submittedName>
        <fullName evidence="3">Membrane protein</fullName>
    </submittedName>
</protein>
<comment type="caution">
    <text evidence="3">The sequence shown here is derived from an EMBL/GenBank/DDBJ whole genome shotgun (WGS) entry which is preliminary data.</text>
</comment>
<reference evidence="3" key="2">
    <citation type="journal article" date="2014" name="ISME J.">
        <title>Microbial stratification in low pH oxic and suboxic macroscopic growths along an acid mine drainage.</title>
        <authorList>
            <person name="Mendez-Garcia C."/>
            <person name="Mesa V."/>
            <person name="Sprenger R.R."/>
            <person name="Richter M."/>
            <person name="Diez M.S."/>
            <person name="Solano J."/>
            <person name="Bargiela R."/>
            <person name="Golyshina O.V."/>
            <person name="Manteca A."/>
            <person name="Ramos J.L."/>
            <person name="Gallego J.R."/>
            <person name="Llorente I."/>
            <person name="Martins Dos Santos V.A."/>
            <person name="Jensen O.N."/>
            <person name="Pelaez A.I."/>
            <person name="Sanchez J."/>
            <person name="Ferrer M."/>
        </authorList>
    </citation>
    <scope>NUCLEOTIDE SEQUENCE</scope>
</reference>
<keyword evidence="1" id="KW-0472">Membrane</keyword>
<sequence length="127" mass="12859">MNPRLGSAAFAVFVASLLSVGAGTAIVPGTVAGPHAPHPIPSAASANSPVGNFSAAVNRLVDLLAVAGGGILALVWARVAFSWFSNDITKKVQAKDRARDALIGTLVFTAAITGLVWGLAQWVITGV</sequence>
<reference evidence="3" key="1">
    <citation type="submission" date="2013-08" db="EMBL/GenBank/DDBJ databases">
        <authorList>
            <person name="Mendez C."/>
            <person name="Richter M."/>
            <person name="Ferrer M."/>
            <person name="Sanchez J."/>
        </authorList>
    </citation>
    <scope>NUCLEOTIDE SEQUENCE</scope>
</reference>
<name>T0ZYY0_9ZZZZ</name>
<accession>T0ZYY0</accession>
<feature type="transmembrane region" description="Helical" evidence="1">
    <location>
        <begin position="101"/>
        <end position="124"/>
    </location>
</feature>
<dbReference type="AlphaFoldDB" id="T0ZYY0"/>
<feature type="transmembrane region" description="Helical" evidence="1">
    <location>
        <begin position="56"/>
        <end position="81"/>
    </location>
</feature>
<dbReference type="EMBL" id="AUZX01012604">
    <property type="protein sequence ID" value="EQD38699.1"/>
    <property type="molecule type" value="Genomic_DNA"/>
</dbReference>
<evidence type="ECO:0000313" key="3">
    <source>
        <dbReference type="EMBL" id="EQD49783.1"/>
    </source>
</evidence>